<dbReference type="GO" id="GO:0051603">
    <property type="term" value="P:proteolysis involved in protein catabolic process"/>
    <property type="evidence" value="ECO:0000318"/>
    <property type="project" value="GO_Central"/>
</dbReference>
<dbReference type="SMART" id="SM00848">
    <property type="entry name" value="Inhibitor_I29"/>
    <property type="match status" value="1"/>
</dbReference>
<dbReference type="KEGG" id="tva:4770121"/>
<feature type="domain" description="Peptidase C1A papain C-terminal" evidence="3">
    <location>
        <begin position="91"/>
        <end position="308"/>
    </location>
</feature>
<dbReference type="MEROPS" id="C01.082"/>
<dbReference type="InterPro" id="IPR039417">
    <property type="entry name" value="Peptidase_C1A_papain-like"/>
</dbReference>
<dbReference type="PRINTS" id="PR00705">
    <property type="entry name" value="PAPAIN"/>
</dbReference>
<dbReference type="PROSITE" id="PS00640">
    <property type="entry name" value="THIOL_PROTEASE_ASN"/>
    <property type="match status" value="1"/>
</dbReference>
<evidence type="ECO:0000259" key="3">
    <source>
        <dbReference type="SMART" id="SM00645"/>
    </source>
</evidence>
<dbReference type="CDD" id="cd02248">
    <property type="entry name" value="Peptidase_C1A"/>
    <property type="match status" value="1"/>
</dbReference>
<accession>A2E579</accession>
<protein>
    <submittedName>
        <fullName evidence="5">Clan CA, family C1, cathepsin L-like cysteine peptidase</fullName>
    </submittedName>
</protein>
<dbReference type="InterPro" id="IPR013128">
    <property type="entry name" value="Peptidase_C1A"/>
</dbReference>
<dbReference type="InterPro" id="IPR000668">
    <property type="entry name" value="Peptidase_C1A_C"/>
</dbReference>
<dbReference type="AlphaFoldDB" id="A2E579"/>
<dbReference type="PROSITE" id="PS00139">
    <property type="entry name" value="THIOL_PROTEASE_CYS"/>
    <property type="match status" value="1"/>
</dbReference>
<name>A2E579_TRIV3</name>
<dbReference type="STRING" id="5722.A2E579"/>
<dbReference type="EMBL" id="DS113306">
    <property type="protein sequence ID" value="EAY12159.1"/>
    <property type="molecule type" value="Genomic_DNA"/>
</dbReference>
<reference evidence="5" key="2">
    <citation type="journal article" date="2007" name="Science">
        <title>Draft genome sequence of the sexually transmitted pathogen Trichomonas vaginalis.</title>
        <authorList>
            <person name="Carlton J.M."/>
            <person name="Hirt R.P."/>
            <person name="Silva J.C."/>
            <person name="Delcher A.L."/>
            <person name="Schatz M."/>
            <person name="Zhao Q."/>
            <person name="Wortman J.R."/>
            <person name="Bidwell S.L."/>
            <person name="Alsmark U.C.M."/>
            <person name="Besteiro S."/>
            <person name="Sicheritz-Ponten T."/>
            <person name="Noel C.J."/>
            <person name="Dacks J.B."/>
            <person name="Foster P.G."/>
            <person name="Simillion C."/>
            <person name="Van de Peer Y."/>
            <person name="Miranda-Saavedra D."/>
            <person name="Barton G.J."/>
            <person name="Westrop G.D."/>
            <person name="Mueller S."/>
            <person name="Dessi D."/>
            <person name="Fiori P.L."/>
            <person name="Ren Q."/>
            <person name="Paulsen I."/>
            <person name="Zhang H."/>
            <person name="Bastida-Corcuera F.D."/>
            <person name="Simoes-Barbosa A."/>
            <person name="Brown M.T."/>
            <person name="Hayes R.D."/>
            <person name="Mukherjee M."/>
            <person name="Okumura C.Y."/>
            <person name="Schneider R."/>
            <person name="Smith A.J."/>
            <person name="Vanacova S."/>
            <person name="Villalvazo M."/>
            <person name="Haas B.J."/>
            <person name="Pertea M."/>
            <person name="Feldblyum T.V."/>
            <person name="Utterback T.R."/>
            <person name="Shu C.L."/>
            <person name="Osoegawa K."/>
            <person name="de Jong P.J."/>
            <person name="Hrdy I."/>
            <person name="Horvathova L."/>
            <person name="Zubacova Z."/>
            <person name="Dolezal P."/>
            <person name="Malik S.B."/>
            <person name="Logsdon J.M. Jr."/>
            <person name="Henze K."/>
            <person name="Gupta A."/>
            <person name="Wang C.C."/>
            <person name="Dunne R.L."/>
            <person name="Upcroft J.A."/>
            <person name="Upcroft P."/>
            <person name="White O."/>
            <person name="Salzberg S.L."/>
            <person name="Tang P."/>
            <person name="Chiu C.-H."/>
            <person name="Lee Y.-S."/>
            <person name="Embley T.M."/>
            <person name="Coombs G.H."/>
            <person name="Mottram J.C."/>
            <person name="Tachezy J."/>
            <person name="Fraser-Liggett C.M."/>
            <person name="Johnson P.J."/>
        </authorList>
    </citation>
    <scope>NUCLEOTIDE SEQUENCE [LARGE SCALE GENOMIC DNA]</scope>
    <source>
        <strain evidence="5">G3</strain>
    </source>
</reference>
<evidence type="ECO:0000259" key="4">
    <source>
        <dbReference type="SMART" id="SM00848"/>
    </source>
</evidence>
<evidence type="ECO:0000256" key="2">
    <source>
        <dbReference type="ARBA" id="ARBA00023157"/>
    </source>
</evidence>
<dbReference type="VEuPathDB" id="TrichDB:TVAG_003650"/>
<dbReference type="Pfam" id="PF08246">
    <property type="entry name" value="Inhibitor_I29"/>
    <property type="match status" value="1"/>
</dbReference>
<evidence type="ECO:0000313" key="5">
    <source>
        <dbReference type="EMBL" id="EAY12159.1"/>
    </source>
</evidence>
<evidence type="ECO:0000256" key="1">
    <source>
        <dbReference type="ARBA" id="ARBA00008455"/>
    </source>
</evidence>
<dbReference type="InParanoid" id="A2E579"/>
<dbReference type="InterPro" id="IPR000169">
    <property type="entry name" value="Pept_cys_AS"/>
</dbReference>
<dbReference type="eggNOG" id="KOG1543">
    <property type="taxonomic scope" value="Eukaryota"/>
</dbReference>
<dbReference type="FunFam" id="3.90.70.10:FF:000039">
    <property type="entry name" value="Cysteine proteinase 2, putative"/>
    <property type="match status" value="1"/>
</dbReference>
<gene>
    <name evidence="5" type="ORF">TVAG_003650</name>
</gene>
<dbReference type="GO" id="GO:0004197">
    <property type="term" value="F:cysteine-type endopeptidase activity"/>
    <property type="evidence" value="ECO:0000318"/>
    <property type="project" value="GO_Central"/>
</dbReference>
<dbReference type="Gene3D" id="3.90.70.10">
    <property type="entry name" value="Cysteine proteinases"/>
    <property type="match status" value="1"/>
</dbReference>
<dbReference type="OMA" id="FRMQRGI"/>
<dbReference type="OrthoDB" id="10253408at2759"/>
<dbReference type="VEuPathDB" id="TrichDB:TVAGG3_0472120"/>
<dbReference type="GO" id="GO:0005764">
    <property type="term" value="C:lysosome"/>
    <property type="evidence" value="ECO:0000318"/>
    <property type="project" value="GO_Central"/>
</dbReference>
<evidence type="ECO:0000313" key="6">
    <source>
        <dbReference type="Proteomes" id="UP000001542"/>
    </source>
</evidence>
<dbReference type="InterPro" id="IPR013201">
    <property type="entry name" value="Prot_inhib_I29"/>
</dbReference>
<keyword evidence="2" id="KW-1015">Disulfide bond</keyword>
<dbReference type="RefSeq" id="XP_001324382.1">
    <property type="nucleotide sequence ID" value="XM_001324347.1"/>
</dbReference>
<proteinExistence type="inferred from homology"/>
<dbReference type="InterPro" id="IPR038765">
    <property type="entry name" value="Papain-like_cys_pep_sf"/>
</dbReference>
<dbReference type="PANTHER" id="PTHR12411">
    <property type="entry name" value="CYSTEINE PROTEASE FAMILY C1-RELATED"/>
    <property type="match status" value="1"/>
</dbReference>
<feature type="domain" description="Cathepsin propeptide inhibitor" evidence="4">
    <location>
        <begin position="10"/>
        <end position="65"/>
    </location>
</feature>
<sequence>MIAAHEEKSFVGWMRENSMMFTGDEYHFRLGVWLSNKRYVQQHNAGNSHFILAMNRLSHLTPSEYHSLLGYKNSGRNHKYSIINEKNAGSHPDSFDWRDHPGVIGPVKDQNDCGSCWAFSTIFGLESNWAVKHNAAYILSEQNLVDCCSSAAGCNGGFPADAWDWMIDEQGGKTMLEVDYPYTSQEGTCKWNKKKAAPPQVKGYVEVADCDENDLAEKIANLGPASIAIDASLYSFMMYQSGIYDDPKCSSMNLDHAVGCVGYGVENGAKYWIVRNSWGEMWGEKGYIRMARDKHNQCGVATEAFIAQVN</sequence>
<dbReference type="Proteomes" id="UP000001542">
    <property type="component" value="Unassembled WGS sequence"/>
</dbReference>
<keyword evidence="6" id="KW-1185">Reference proteome</keyword>
<reference evidence="5" key="1">
    <citation type="submission" date="2006-10" db="EMBL/GenBank/DDBJ databases">
        <authorList>
            <person name="Amadeo P."/>
            <person name="Zhao Q."/>
            <person name="Wortman J."/>
            <person name="Fraser-Liggett C."/>
            <person name="Carlton J."/>
        </authorList>
    </citation>
    <scope>NUCLEOTIDE SEQUENCE</scope>
    <source>
        <strain evidence="5">G3</strain>
    </source>
</reference>
<comment type="similarity">
    <text evidence="1">Belongs to the peptidase C1 family.</text>
</comment>
<dbReference type="InterPro" id="IPR025661">
    <property type="entry name" value="Pept_asp_AS"/>
</dbReference>
<dbReference type="SMART" id="SM00645">
    <property type="entry name" value="Pept_C1"/>
    <property type="match status" value="1"/>
</dbReference>
<dbReference type="SUPFAM" id="SSF54001">
    <property type="entry name" value="Cysteine proteinases"/>
    <property type="match status" value="1"/>
</dbReference>
<organism evidence="5 6">
    <name type="scientific">Trichomonas vaginalis (strain ATCC PRA-98 / G3)</name>
    <dbReference type="NCBI Taxonomy" id="412133"/>
    <lineage>
        <taxon>Eukaryota</taxon>
        <taxon>Metamonada</taxon>
        <taxon>Parabasalia</taxon>
        <taxon>Trichomonadida</taxon>
        <taxon>Trichomonadidae</taxon>
        <taxon>Trichomonas</taxon>
    </lineage>
</organism>
<dbReference type="SMR" id="A2E579"/>
<dbReference type="GO" id="GO:0005615">
    <property type="term" value="C:extracellular space"/>
    <property type="evidence" value="ECO:0000318"/>
    <property type="project" value="GO_Central"/>
</dbReference>
<dbReference type="Pfam" id="PF00112">
    <property type="entry name" value="Peptidase_C1"/>
    <property type="match status" value="1"/>
</dbReference>